<reference evidence="1" key="1">
    <citation type="submission" date="2024-07" db="EMBL/GenBank/DDBJ databases">
        <title>Genome Analysis of a Potential Novel Vibrio Species Secreting pH- and Thermo-stable Alginate Lyase and its Application in Producing Alginate Oligosaccharides.</title>
        <authorList>
            <person name="Huang H."/>
            <person name="Bao K."/>
        </authorList>
    </citation>
    <scope>NUCLEOTIDE SEQUENCE</scope>
    <source>
        <strain evidence="1">HB236076</strain>
    </source>
</reference>
<dbReference type="AlphaFoldDB" id="A0AB39HCD3"/>
<dbReference type="RefSeq" id="WP_306101097.1">
    <property type="nucleotide sequence ID" value="NZ_CP162601.1"/>
</dbReference>
<dbReference type="EMBL" id="CP162601">
    <property type="protein sequence ID" value="XDK25654.1"/>
    <property type="molecule type" value="Genomic_DNA"/>
</dbReference>
<accession>A0AB39HCD3</accession>
<organism evidence="1">
    <name type="scientific">Vibrio sp. HB236076</name>
    <dbReference type="NCBI Taxonomy" id="3232307"/>
    <lineage>
        <taxon>Bacteria</taxon>
        <taxon>Pseudomonadati</taxon>
        <taxon>Pseudomonadota</taxon>
        <taxon>Gammaproteobacteria</taxon>
        <taxon>Vibrionales</taxon>
        <taxon>Vibrionaceae</taxon>
        <taxon>Vibrio</taxon>
    </lineage>
</organism>
<dbReference type="KEGG" id="vih:AB0763_03125"/>
<name>A0AB39HCD3_9VIBR</name>
<gene>
    <name evidence="1" type="ORF">AB0763_03125</name>
</gene>
<sequence>MRLKAYSVRGYAIRVWLVLGALMMSVHSWAHSLPGSQLVLSHQKDQPLILTLQFPLEEAIIANPKLTSLNDETVGEAISQKGAHALGEYLGQHVQLRQGKNALPMTMTKASVETGYNAHVGEFKQLNIDYELPLVREQALPLLLNYNAILHQIRSHKVDVYWQNPGGDKLRLAHFGYHLQDGKPKSYLLTAPQ</sequence>
<evidence type="ECO:0000313" key="1">
    <source>
        <dbReference type="EMBL" id="XDK25654.1"/>
    </source>
</evidence>
<protein>
    <submittedName>
        <fullName evidence="1">Uncharacterized protein</fullName>
    </submittedName>
</protein>
<proteinExistence type="predicted"/>